<dbReference type="SUPFAM" id="SSF54523">
    <property type="entry name" value="Pili subunits"/>
    <property type="match status" value="1"/>
</dbReference>
<reference evidence="2" key="1">
    <citation type="submission" date="2020-05" db="EMBL/GenBank/DDBJ databases">
        <authorList>
            <person name="Chiriac C."/>
            <person name="Salcher M."/>
            <person name="Ghai R."/>
            <person name="Kavagutti S V."/>
        </authorList>
    </citation>
    <scope>NUCLEOTIDE SEQUENCE</scope>
</reference>
<accession>A0A6J6HVX4</accession>
<organism evidence="2">
    <name type="scientific">freshwater metagenome</name>
    <dbReference type="NCBI Taxonomy" id="449393"/>
    <lineage>
        <taxon>unclassified sequences</taxon>
        <taxon>metagenomes</taxon>
        <taxon>ecological metagenomes</taxon>
    </lineage>
</organism>
<dbReference type="AlphaFoldDB" id="A0A6J6HVX4"/>
<keyword evidence="1" id="KW-0472">Membrane</keyword>
<protein>
    <submittedName>
        <fullName evidence="2">Unannotated protein</fullName>
    </submittedName>
</protein>
<name>A0A6J6HVX4_9ZZZZ</name>
<keyword evidence="1" id="KW-1133">Transmembrane helix</keyword>
<dbReference type="PROSITE" id="PS00409">
    <property type="entry name" value="PROKAR_NTER_METHYL"/>
    <property type="match status" value="1"/>
</dbReference>
<proteinExistence type="predicted"/>
<dbReference type="EMBL" id="CAEZVF010000027">
    <property type="protein sequence ID" value="CAB4617340.1"/>
    <property type="molecule type" value="Genomic_DNA"/>
</dbReference>
<gene>
    <name evidence="2" type="ORF">UFOPK1939_00295</name>
</gene>
<dbReference type="InterPro" id="IPR012902">
    <property type="entry name" value="N_methyl_site"/>
</dbReference>
<keyword evidence="1" id="KW-0812">Transmembrane</keyword>
<evidence type="ECO:0000256" key="1">
    <source>
        <dbReference type="SAM" id="Phobius"/>
    </source>
</evidence>
<sequence>MMRHLKRSDEGVTLIEMVVVIAILSGVLAMVVTVIIAAQKNVNGNSARLDQIQQGKVAMESMSKTLRTAVRPSQLNATCTGCDQAAFLQGNARSVQFYANINNPANILGPSRVSYTVDNSGVLTETLQAPNAHAATDYNYQYCTPGPGCTVTSRVLARGVSLNQTMFTYYDASNNTFSTLPLASADLPRVDSIDIIVNISSSAQVSATTFTQRVTLPNADAVQQTAVPTP</sequence>
<feature type="transmembrane region" description="Helical" evidence="1">
    <location>
        <begin position="12"/>
        <end position="38"/>
    </location>
</feature>
<evidence type="ECO:0000313" key="2">
    <source>
        <dbReference type="EMBL" id="CAB4617340.1"/>
    </source>
</evidence>
<dbReference type="InterPro" id="IPR045584">
    <property type="entry name" value="Pilin-like"/>
</dbReference>